<accession>A0A8X7S3P0</accession>
<keyword evidence="3" id="KW-1185">Reference proteome</keyword>
<comment type="caution">
    <text evidence="2">The sequence shown here is derived from an EMBL/GenBank/DDBJ whole genome shotgun (WGS) entry which is preliminary data.</text>
</comment>
<dbReference type="AlphaFoldDB" id="A0A8X7S3P0"/>
<proteinExistence type="predicted"/>
<sequence length="150" mass="18213">MWIPLIYLTHGIRTSTDGEQVRRINKWKQENPWFVAYQQEELYHLYEKEIQMMMFRNITPSEVEVVEISDEEEEDMVELSSDEYKRNIGYLIRVEESEDDIEPEYRRMLEKMVDEERKLREEKFKVLKSGVKLEDRQSSKGDGKRRKRGS</sequence>
<reference evidence="2 3" key="1">
    <citation type="submission" date="2020-02" db="EMBL/GenBank/DDBJ databases">
        <authorList>
            <person name="Ma Q."/>
            <person name="Huang Y."/>
            <person name="Song X."/>
            <person name="Pei D."/>
        </authorList>
    </citation>
    <scope>NUCLEOTIDE SEQUENCE [LARGE SCALE GENOMIC DNA]</scope>
    <source>
        <strain evidence="2">Sxm20200214</strain>
        <tissue evidence="2">Leaf</tissue>
    </source>
</reference>
<feature type="compositionally biased region" description="Basic and acidic residues" evidence="1">
    <location>
        <begin position="131"/>
        <end position="142"/>
    </location>
</feature>
<dbReference type="Proteomes" id="UP000886595">
    <property type="component" value="Unassembled WGS sequence"/>
</dbReference>
<dbReference type="EMBL" id="JAAMPC010000008">
    <property type="protein sequence ID" value="KAG2299242.1"/>
    <property type="molecule type" value="Genomic_DNA"/>
</dbReference>
<feature type="region of interest" description="Disordered" evidence="1">
    <location>
        <begin position="131"/>
        <end position="150"/>
    </location>
</feature>
<evidence type="ECO:0000313" key="3">
    <source>
        <dbReference type="Proteomes" id="UP000886595"/>
    </source>
</evidence>
<evidence type="ECO:0000256" key="1">
    <source>
        <dbReference type="SAM" id="MobiDB-lite"/>
    </source>
</evidence>
<organism evidence="2 3">
    <name type="scientific">Brassica carinata</name>
    <name type="common">Ethiopian mustard</name>
    <name type="synonym">Abyssinian cabbage</name>
    <dbReference type="NCBI Taxonomy" id="52824"/>
    <lineage>
        <taxon>Eukaryota</taxon>
        <taxon>Viridiplantae</taxon>
        <taxon>Streptophyta</taxon>
        <taxon>Embryophyta</taxon>
        <taxon>Tracheophyta</taxon>
        <taxon>Spermatophyta</taxon>
        <taxon>Magnoliopsida</taxon>
        <taxon>eudicotyledons</taxon>
        <taxon>Gunneridae</taxon>
        <taxon>Pentapetalae</taxon>
        <taxon>rosids</taxon>
        <taxon>malvids</taxon>
        <taxon>Brassicales</taxon>
        <taxon>Brassicaceae</taxon>
        <taxon>Brassiceae</taxon>
        <taxon>Brassica</taxon>
    </lineage>
</organism>
<evidence type="ECO:0000313" key="2">
    <source>
        <dbReference type="EMBL" id="KAG2299242.1"/>
    </source>
</evidence>
<name>A0A8X7S3P0_BRACI</name>
<gene>
    <name evidence="2" type="ORF">Bca52824_035714</name>
</gene>
<protein>
    <submittedName>
        <fullName evidence="2">Uncharacterized protein</fullName>
    </submittedName>
</protein>